<keyword evidence="3" id="KW-1003">Cell membrane</keyword>
<evidence type="ECO:0000256" key="6">
    <source>
        <dbReference type="ARBA" id="ARBA00024031"/>
    </source>
</evidence>
<evidence type="ECO:0000313" key="9">
    <source>
        <dbReference type="Proteomes" id="UP000494172"/>
    </source>
</evidence>
<dbReference type="Gene3D" id="3.40.190.10">
    <property type="entry name" value="Periplasmic binding protein-like II"/>
    <property type="match status" value="2"/>
</dbReference>
<evidence type="ECO:0000256" key="2">
    <source>
        <dbReference type="ARBA" id="ARBA00022448"/>
    </source>
</evidence>
<dbReference type="GO" id="GO:0012505">
    <property type="term" value="C:endomembrane system"/>
    <property type="evidence" value="ECO:0007669"/>
    <property type="project" value="UniProtKB-SubCell"/>
</dbReference>
<keyword evidence="5" id="KW-0472">Membrane</keyword>
<feature type="signal peptide" evidence="7">
    <location>
        <begin position="1"/>
        <end position="34"/>
    </location>
</feature>
<dbReference type="PANTHER" id="PTHR30024:SF43">
    <property type="entry name" value="BLL4572 PROTEIN"/>
    <property type="match status" value="1"/>
</dbReference>
<comment type="similarity">
    <text evidence="6">Belongs to the CmpA/NrtA family.</text>
</comment>
<dbReference type="InterPro" id="IPR006311">
    <property type="entry name" value="TAT_signal"/>
</dbReference>
<reference evidence="8 9" key="1">
    <citation type="submission" date="2019-09" db="EMBL/GenBank/DDBJ databases">
        <authorList>
            <person name="Depoorter E."/>
        </authorList>
    </citation>
    <scope>NUCLEOTIDE SEQUENCE [LARGE SCALE GENOMIC DNA]</scope>
    <source>
        <strain evidence="8">LMG 24066</strain>
    </source>
</reference>
<keyword evidence="4" id="KW-0997">Cell inner membrane</keyword>
<comment type="subcellular location">
    <subcellularLocation>
        <location evidence="1">Endomembrane system</location>
    </subcellularLocation>
</comment>
<proteinExistence type="inferred from homology"/>
<organism evidence="8 9">
    <name type="scientific">Burkholderia arboris</name>
    <dbReference type="NCBI Taxonomy" id="488730"/>
    <lineage>
        <taxon>Bacteria</taxon>
        <taxon>Pseudomonadati</taxon>
        <taxon>Pseudomonadota</taxon>
        <taxon>Betaproteobacteria</taxon>
        <taxon>Burkholderiales</taxon>
        <taxon>Burkholderiaceae</taxon>
        <taxon>Burkholderia</taxon>
        <taxon>Burkholderia cepacia complex</taxon>
    </lineage>
</organism>
<accession>A0A9Q9UUK7</accession>
<dbReference type="PANTHER" id="PTHR30024">
    <property type="entry name" value="ALIPHATIC SULFONATES-BINDING PROTEIN-RELATED"/>
    <property type="match status" value="1"/>
</dbReference>
<dbReference type="SUPFAM" id="SSF53850">
    <property type="entry name" value="Periplasmic binding protein-like II"/>
    <property type="match status" value="1"/>
</dbReference>
<evidence type="ECO:0000256" key="1">
    <source>
        <dbReference type="ARBA" id="ARBA00004308"/>
    </source>
</evidence>
<evidence type="ECO:0000256" key="3">
    <source>
        <dbReference type="ARBA" id="ARBA00022475"/>
    </source>
</evidence>
<dbReference type="InterPro" id="IPR044527">
    <property type="entry name" value="NrtA/CpmA_ABC-bd_dom"/>
</dbReference>
<dbReference type="PROSITE" id="PS51318">
    <property type="entry name" value="TAT"/>
    <property type="match status" value="1"/>
</dbReference>
<dbReference type="Proteomes" id="UP000494172">
    <property type="component" value="Unassembled WGS sequence"/>
</dbReference>
<sequence length="396" mass="43189">MCQIPMSRREWLKLATLFTAAGAAPLLSMANAHAATDPDAPVRIGYLPITDAAPLLVAHNNGLFASEGLNVEPPKLLRSWAQLVEAFLSGQVNVVHLLSPMTLWARYGSRAPAKVVAWNHVNGSGLTVAPGVDSLRDLGGKTVAIPFWYSIHNVVLQDMLRQQGLVPVLKRRGTPGPNEVNLVVMAPSDMLPALAARQIAGYIVAEPFNATAELMKIGKILRFTGDVWQNHACCVVFMHENDLAQRPAWSQKVVNAIVKAQLWARAHPQETAQLLSKDGTHRYTPHTLAALDRVLVPSASLADTYRASGAIRHADWRGKRIDFQPYPFPSYTEALVQRLKRTVVDGDGAFLASLDPAFAARDLVDDRFVRKSIDAVGGLAAFGQPAAFRREEIIVV</sequence>
<name>A0A9Q9UUK7_9BURK</name>
<feature type="chain" id="PRO_5040172348" evidence="7">
    <location>
        <begin position="35"/>
        <end position="396"/>
    </location>
</feature>
<dbReference type="Pfam" id="PF13379">
    <property type="entry name" value="NMT1_2"/>
    <property type="match status" value="1"/>
</dbReference>
<dbReference type="RefSeq" id="WP_174994473.1">
    <property type="nucleotide sequence ID" value="NZ_CABVPX010000045.1"/>
</dbReference>
<dbReference type="CDD" id="cd13553">
    <property type="entry name" value="PBP2_NrtA_CpmA_like"/>
    <property type="match status" value="1"/>
</dbReference>
<keyword evidence="2" id="KW-0813">Transport</keyword>
<keyword evidence="7" id="KW-0732">Signal</keyword>
<dbReference type="AlphaFoldDB" id="A0A9Q9UUK7"/>
<evidence type="ECO:0000313" key="8">
    <source>
        <dbReference type="EMBL" id="VWC39459.1"/>
    </source>
</evidence>
<protein>
    <submittedName>
        <fullName evidence="8">ABC transporter substrate-binding protein</fullName>
    </submittedName>
</protein>
<evidence type="ECO:0000256" key="7">
    <source>
        <dbReference type="SAM" id="SignalP"/>
    </source>
</evidence>
<comment type="caution">
    <text evidence="8">The sequence shown here is derived from an EMBL/GenBank/DDBJ whole genome shotgun (WGS) entry which is preliminary data.</text>
</comment>
<dbReference type="EMBL" id="CABVPX010000045">
    <property type="protein sequence ID" value="VWC39459.1"/>
    <property type="molecule type" value="Genomic_DNA"/>
</dbReference>
<evidence type="ECO:0000256" key="5">
    <source>
        <dbReference type="ARBA" id="ARBA00023136"/>
    </source>
</evidence>
<evidence type="ECO:0000256" key="4">
    <source>
        <dbReference type="ARBA" id="ARBA00022519"/>
    </source>
</evidence>
<gene>
    <name evidence="8" type="ORF">BAR24066_06860</name>
</gene>